<keyword evidence="2" id="KW-1185">Reference proteome</keyword>
<name>A0ACC0U6S4_9AGAM</name>
<comment type="caution">
    <text evidence="1">The sequence shown here is derived from an EMBL/GenBank/DDBJ whole genome shotgun (WGS) entry which is preliminary data.</text>
</comment>
<reference evidence="1" key="1">
    <citation type="submission" date="2021-03" db="EMBL/GenBank/DDBJ databases">
        <title>Evolutionary priming and transition to the ectomycorrhizal habit in an iconic lineage of mushroom-forming fungi: is preadaptation a requirement?</title>
        <authorList>
            <consortium name="DOE Joint Genome Institute"/>
            <person name="Looney B.P."/>
            <person name="Miyauchi S."/>
            <person name="Morin E."/>
            <person name="Drula E."/>
            <person name="Courty P.E."/>
            <person name="Chicoki N."/>
            <person name="Fauchery L."/>
            <person name="Kohler A."/>
            <person name="Kuo A."/>
            <person name="LaButti K."/>
            <person name="Pangilinan J."/>
            <person name="Lipzen A."/>
            <person name="Riley R."/>
            <person name="Andreopoulos W."/>
            <person name="He G."/>
            <person name="Johnson J."/>
            <person name="Barry K.W."/>
            <person name="Grigoriev I.V."/>
            <person name="Nagy L."/>
            <person name="Hibbett D."/>
            <person name="Henrissat B."/>
            <person name="Matheny P.B."/>
            <person name="Labbe J."/>
            <person name="Martin A.F."/>
        </authorList>
    </citation>
    <scope>NUCLEOTIDE SEQUENCE</scope>
    <source>
        <strain evidence="1">BPL698</strain>
    </source>
</reference>
<sequence length="132" mass="14777">MSASFFFTAFGAVSLTPILSRIPSAVHDDDRQNLYAAFYGALDLSRRIDDEAELFINARDLASSDFELLSSIPTGRTTVPPPVHCQKAKEIFVRFSQRYSIELHEFRAPKILGFERPPGGWFATANGIHFPI</sequence>
<proteinExistence type="predicted"/>
<dbReference type="EMBL" id="JAGFNK010000126">
    <property type="protein sequence ID" value="KAI9507394.1"/>
    <property type="molecule type" value="Genomic_DNA"/>
</dbReference>
<protein>
    <submittedName>
        <fullName evidence="1">Uncharacterized protein</fullName>
    </submittedName>
</protein>
<dbReference type="Proteomes" id="UP001207468">
    <property type="component" value="Unassembled WGS sequence"/>
</dbReference>
<accession>A0ACC0U6S4</accession>
<evidence type="ECO:0000313" key="2">
    <source>
        <dbReference type="Proteomes" id="UP001207468"/>
    </source>
</evidence>
<evidence type="ECO:0000313" key="1">
    <source>
        <dbReference type="EMBL" id="KAI9507394.1"/>
    </source>
</evidence>
<organism evidence="1 2">
    <name type="scientific">Russula earlei</name>
    <dbReference type="NCBI Taxonomy" id="71964"/>
    <lineage>
        <taxon>Eukaryota</taxon>
        <taxon>Fungi</taxon>
        <taxon>Dikarya</taxon>
        <taxon>Basidiomycota</taxon>
        <taxon>Agaricomycotina</taxon>
        <taxon>Agaricomycetes</taxon>
        <taxon>Russulales</taxon>
        <taxon>Russulaceae</taxon>
        <taxon>Russula</taxon>
    </lineage>
</organism>
<gene>
    <name evidence="1" type="ORF">F5148DRAFT_1285230</name>
</gene>